<evidence type="ECO:0000313" key="1">
    <source>
        <dbReference type="EMBL" id="KAJ8021337.1"/>
    </source>
</evidence>
<proteinExistence type="predicted"/>
<reference evidence="1" key="1">
    <citation type="submission" date="2021-10" db="EMBL/GenBank/DDBJ databases">
        <title>Tropical sea cucumber genome reveals ecological adaptation and Cuvierian tubules defense mechanism.</title>
        <authorList>
            <person name="Chen T."/>
        </authorList>
    </citation>
    <scope>NUCLEOTIDE SEQUENCE</scope>
    <source>
        <strain evidence="1">Nanhai2018</strain>
        <tissue evidence="1">Muscle</tissue>
    </source>
</reference>
<name>A0A9Q0YEG1_HOLLE</name>
<keyword evidence="2" id="KW-1185">Reference proteome</keyword>
<comment type="caution">
    <text evidence="1">The sequence shown here is derived from an EMBL/GenBank/DDBJ whole genome shotgun (WGS) entry which is preliminary data.</text>
</comment>
<dbReference type="Proteomes" id="UP001152320">
    <property type="component" value="Chromosome 21"/>
</dbReference>
<protein>
    <submittedName>
        <fullName evidence="1">Uncharacterized protein</fullName>
    </submittedName>
</protein>
<organism evidence="1 2">
    <name type="scientific">Holothuria leucospilota</name>
    <name type="common">Black long sea cucumber</name>
    <name type="synonym">Mertensiothuria leucospilota</name>
    <dbReference type="NCBI Taxonomy" id="206669"/>
    <lineage>
        <taxon>Eukaryota</taxon>
        <taxon>Metazoa</taxon>
        <taxon>Echinodermata</taxon>
        <taxon>Eleutherozoa</taxon>
        <taxon>Echinozoa</taxon>
        <taxon>Holothuroidea</taxon>
        <taxon>Aspidochirotacea</taxon>
        <taxon>Aspidochirotida</taxon>
        <taxon>Holothuriidae</taxon>
        <taxon>Holothuria</taxon>
    </lineage>
</organism>
<dbReference type="EMBL" id="JAIZAY010000021">
    <property type="protein sequence ID" value="KAJ8021337.1"/>
    <property type="molecule type" value="Genomic_DNA"/>
</dbReference>
<sequence>MGWLPILCQLPLDVEHLCKWKCRGRRSDETAVPNLTSIQRQIVHWVVKSFKVF</sequence>
<evidence type="ECO:0000313" key="2">
    <source>
        <dbReference type="Proteomes" id="UP001152320"/>
    </source>
</evidence>
<gene>
    <name evidence="1" type="ORF">HOLleu_38505</name>
</gene>
<dbReference type="AlphaFoldDB" id="A0A9Q0YEG1"/>
<accession>A0A9Q0YEG1</accession>